<organism evidence="2 3">
    <name type="scientific">Alkalicoccobacillus gibsonii</name>
    <dbReference type="NCBI Taxonomy" id="79881"/>
    <lineage>
        <taxon>Bacteria</taxon>
        <taxon>Bacillati</taxon>
        <taxon>Bacillota</taxon>
        <taxon>Bacilli</taxon>
        <taxon>Bacillales</taxon>
        <taxon>Bacillaceae</taxon>
        <taxon>Alkalicoccobacillus</taxon>
    </lineage>
</organism>
<evidence type="ECO:0000313" key="2">
    <source>
        <dbReference type="EMBL" id="MEN0642022.1"/>
    </source>
</evidence>
<dbReference type="Pfam" id="PF00797">
    <property type="entry name" value="Acetyltransf_2"/>
    <property type="match status" value="1"/>
</dbReference>
<dbReference type="InterPro" id="IPR053710">
    <property type="entry name" value="Arylamine_NAT_domain_sf"/>
</dbReference>
<evidence type="ECO:0000313" key="3">
    <source>
        <dbReference type="Proteomes" id="UP001418796"/>
    </source>
</evidence>
<dbReference type="SUPFAM" id="SSF54001">
    <property type="entry name" value="Cysteine proteinases"/>
    <property type="match status" value="1"/>
</dbReference>
<dbReference type="Gene3D" id="3.30.2140.20">
    <property type="match status" value="1"/>
</dbReference>
<dbReference type="RefSeq" id="WP_343129182.1">
    <property type="nucleotide sequence ID" value="NZ_JBCITK010000001.1"/>
</dbReference>
<proteinExistence type="inferred from homology"/>
<dbReference type="PANTHER" id="PTHR11786:SF0">
    <property type="entry name" value="ARYLAMINE N-ACETYLTRANSFERASE 4-RELATED"/>
    <property type="match status" value="1"/>
</dbReference>
<dbReference type="PANTHER" id="PTHR11786">
    <property type="entry name" value="N-HYDROXYARYLAMINE O-ACETYLTRANSFERASE"/>
    <property type="match status" value="1"/>
</dbReference>
<evidence type="ECO:0000256" key="1">
    <source>
        <dbReference type="ARBA" id="ARBA00006547"/>
    </source>
</evidence>
<comment type="caution">
    <text evidence="2">The sequence shown here is derived from an EMBL/GenBank/DDBJ whole genome shotgun (WGS) entry which is preliminary data.</text>
</comment>
<protein>
    <submittedName>
        <fullName evidence="2">Arylamine N-acetyltransferase</fullName>
    </submittedName>
</protein>
<comment type="similarity">
    <text evidence="1">Belongs to the arylamine N-acetyltransferase family.</text>
</comment>
<dbReference type="InterPro" id="IPR001447">
    <property type="entry name" value="Arylamine_N-AcTrfase"/>
</dbReference>
<keyword evidence="3" id="KW-1185">Reference proteome</keyword>
<dbReference type="InterPro" id="IPR038765">
    <property type="entry name" value="Papain-like_cys_pep_sf"/>
</dbReference>
<gene>
    <name evidence="2" type="ORF">MKY91_02450</name>
</gene>
<name>A0ABU9VDP0_9BACI</name>
<accession>A0ABU9VDP0</accession>
<sequence>MRDDQYLHYLAILKMGLNEPSYDYLYQLCHAHLHTFAFENISKLVLTASGEDWIPSIEQFIENYSLHHFGGTCYTLNTSFMQLLLKIGFNCSPVKVGKDHLAIIVSLNESNFYVDVGSAAPIFKPVNLDLIEPSNRMFGSDKIQIIQTESGYEYMRWKDNQKREMNWTFHLNGNIQVEEFKPIYRESIQAEASFMNILRCQIWQNNRERSLSLLNNAFTIENNDGARTTTYLSSVSEIEKVLDKEFKLKSMPIRAAIEILEKRGVNVFVKE</sequence>
<reference evidence="2 3" key="1">
    <citation type="submission" date="2024-03" db="EMBL/GenBank/DDBJ databases">
        <title>Bacilli Hybrid Assemblies.</title>
        <authorList>
            <person name="Kovac J."/>
        </authorList>
    </citation>
    <scope>NUCLEOTIDE SEQUENCE [LARGE SCALE GENOMIC DNA]</scope>
    <source>
        <strain evidence="2 3">FSL R7-0666</strain>
    </source>
</reference>
<dbReference type="Proteomes" id="UP001418796">
    <property type="component" value="Unassembled WGS sequence"/>
</dbReference>
<dbReference type="EMBL" id="JBCITK010000001">
    <property type="protein sequence ID" value="MEN0642022.1"/>
    <property type="molecule type" value="Genomic_DNA"/>
</dbReference>